<protein>
    <submittedName>
        <fullName evidence="4">DNA-binding transcriptional MerR regulator</fullName>
    </submittedName>
</protein>
<sequence length="182" mass="20142">MASLATIQTDLRSCAEAYNTAAGDADRTARHTISEVSAASGLTPHTLRWYERIGLLDPIDRSHAGQRRYSDADLTRLAFLGRLRLTGMPVADMLRYVELARAGDGTRAARRDILVAHREEVRERLADLHATLAVLDYKIDIYTDRADQAENADQADRTDHAERADHGAPYGGSHETTDRKSA</sequence>
<organism evidence="4 5">
    <name type="scientific">Kitasatospora paracochleata</name>
    <dbReference type="NCBI Taxonomy" id="58354"/>
    <lineage>
        <taxon>Bacteria</taxon>
        <taxon>Bacillati</taxon>
        <taxon>Actinomycetota</taxon>
        <taxon>Actinomycetes</taxon>
        <taxon>Kitasatosporales</taxon>
        <taxon>Streptomycetaceae</taxon>
        <taxon>Kitasatospora</taxon>
    </lineage>
</organism>
<keyword evidence="1 4" id="KW-0238">DNA-binding</keyword>
<feature type="compositionally biased region" description="Basic and acidic residues" evidence="2">
    <location>
        <begin position="149"/>
        <end position="166"/>
    </location>
</feature>
<dbReference type="Gene3D" id="1.10.1660.10">
    <property type="match status" value="1"/>
</dbReference>
<accession>A0ABT1IZD3</accession>
<dbReference type="Proteomes" id="UP001206483">
    <property type="component" value="Unassembled WGS sequence"/>
</dbReference>
<dbReference type="CDD" id="cd01109">
    <property type="entry name" value="HTH_YyaN"/>
    <property type="match status" value="1"/>
</dbReference>
<evidence type="ECO:0000259" key="3">
    <source>
        <dbReference type="PROSITE" id="PS50937"/>
    </source>
</evidence>
<dbReference type="InterPro" id="IPR047057">
    <property type="entry name" value="MerR_fam"/>
</dbReference>
<dbReference type="PANTHER" id="PTHR30204:SF98">
    <property type="entry name" value="HTH-TYPE TRANSCRIPTIONAL REGULATOR ADHR"/>
    <property type="match status" value="1"/>
</dbReference>
<dbReference type="EMBL" id="JAMZDX010000003">
    <property type="protein sequence ID" value="MCP2310523.1"/>
    <property type="molecule type" value="Genomic_DNA"/>
</dbReference>
<dbReference type="PROSITE" id="PS00552">
    <property type="entry name" value="HTH_MERR_1"/>
    <property type="match status" value="1"/>
</dbReference>
<comment type="caution">
    <text evidence="4">The sequence shown here is derived from an EMBL/GenBank/DDBJ whole genome shotgun (WGS) entry which is preliminary data.</text>
</comment>
<dbReference type="PROSITE" id="PS50937">
    <property type="entry name" value="HTH_MERR_2"/>
    <property type="match status" value="1"/>
</dbReference>
<dbReference type="SMART" id="SM00422">
    <property type="entry name" value="HTH_MERR"/>
    <property type="match status" value="1"/>
</dbReference>
<evidence type="ECO:0000256" key="2">
    <source>
        <dbReference type="SAM" id="MobiDB-lite"/>
    </source>
</evidence>
<dbReference type="Pfam" id="PF13411">
    <property type="entry name" value="MerR_1"/>
    <property type="match status" value="1"/>
</dbReference>
<dbReference type="SUPFAM" id="SSF46955">
    <property type="entry name" value="Putative DNA-binding domain"/>
    <property type="match status" value="1"/>
</dbReference>
<dbReference type="InterPro" id="IPR000551">
    <property type="entry name" value="MerR-type_HTH_dom"/>
</dbReference>
<gene>
    <name evidence="4" type="ORF">FHR36_003656</name>
</gene>
<dbReference type="InterPro" id="IPR009061">
    <property type="entry name" value="DNA-bd_dom_put_sf"/>
</dbReference>
<dbReference type="PRINTS" id="PR00040">
    <property type="entry name" value="HTHMERR"/>
</dbReference>
<feature type="domain" description="HTH merR-type" evidence="3">
    <location>
        <begin position="30"/>
        <end position="99"/>
    </location>
</feature>
<dbReference type="GO" id="GO:0003677">
    <property type="term" value="F:DNA binding"/>
    <property type="evidence" value="ECO:0007669"/>
    <property type="project" value="UniProtKB-KW"/>
</dbReference>
<keyword evidence="5" id="KW-1185">Reference proteome</keyword>
<evidence type="ECO:0000313" key="5">
    <source>
        <dbReference type="Proteomes" id="UP001206483"/>
    </source>
</evidence>
<proteinExistence type="predicted"/>
<name>A0ABT1IZD3_9ACTN</name>
<feature type="region of interest" description="Disordered" evidence="2">
    <location>
        <begin position="149"/>
        <end position="182"/>
    </location>
</feature>
<evidence type="ECO:0000313" key="4">
    <source>
        <dbReference type="EMBL" id="MCP2310523.1"/>
    </source>
</evidence>
<dbReference type="PANTHER" id="PTHR30204">
    <property type="entry name" value="REDOX-CYCLING DRUG-SENSING TRANSCRIPTIONAL ACTIVATOR SOXR"/>
    <property type="match status" value="1"/>
</dbReference>
<evidence type="ECO:0000256" key="1">
    <source>
        <dbReference type="ARBA" id="ARBA00023125"/>
    </source>
</evidence>
<reference evidence="4 5" key="1">
    <citation type="submission" date="2022-06" db="EMBL/GenBank/DDBJ databases">
        <title>Sequencing the genomes of 1000 actinobacteria strains.</title>
        <authorList>
            <person name="Klenk H.-P."/>
        </authorList>
    </citation>
    <scope>NUCLEOTIDE SEQUENCE [LARGE SCALE GENOMIC DNA]</scope>
    <source>
        <strain evidence="4 5">DSM 41656</strain>
    </source>
</reference>